<reference evidence="2 3" key="1">
    <citation type="journal article" date="2023" name="G3 (Bethesda)">
        <title>A chromosome-length genome assembly and annotation of blackberry (Rubus argutus, cv. 'Hillquist').</title>
        <authorList>
            <person name="Bruna T."/>
            <person name="Aryal R."/>
            <person name="Dudchenko O."/>
            <person name="Sargent D.J."/>
            <person name="Mead D."/>
            <person name="Buti M."/>
            <person name="Cavallini A."/>
            <person name="Hytonen T."/>
            <person name="Andres J."/>
            <person name="Pham M."/>
            <person name="Weisz D."/>
            <person name="Mascagni F."/>
            <person name="Usai G."/>
            <person name="Natali L."/>
            <person name="Bassil N."/>
            <person name="Fernandez G.E."/>
            <person name="Lomsadze A."/>
            <person name="Armour M."/>
            <person name="Olukolu B."/>
            <person name="Poorten T."/>
            <person name="Britton C."/>
            <person name="Davik J."/>
            <person name="Ashrafi H."/>
            <person name="Aiden E.L."/>
            <person name="Borodovsky M."/>
            <person name="Worthington M."/>
        </authorList>
    </citation>
    <scope>NUCLEOTIDE SEQUENCE [LARGE SCALE GENOMIC DNA]</scope>
    <source>
        <strain evidence="2">PI 553951</strain>
    </source>
</reference>
<comment type="caution">
    <text evidence="2">The sequence shown here is derived from an EMBL/GenBank/DDBJ whole genome shotgun (WGS) entry which is preliminary data.</text>
</comment>
<name>A0AAW1XZF9_RUBAR</name>
<protein>
    <submittedName>
        <fullName evidence="2">Uncharacterized protein</fullName>
    </submittedName>
</protein>
<sequence length="241" mass="26806">MPSPKSPPSQTHQLASPCLPISSHRHHQSPQQITIFIHKKSCSLHWKATTTHHTSSLPLNTNFTIVIHHELQPPHLWLALTVSIHPSPQTFQPNLQIHKHQSTHHDLCPFSTLPQTIFTINLQSQTAALPPCVAVSPSSKHRAAVSLPLPAPAKKKKTEEERKTQPKRRRICREHHQTTTPAPAAPRPHRRRAQPAMNSARAVVASSALPPSIQTAHDAHARHRTQAATPCHTSPPPARRR</sequence>
<evidence type="ECO:0000256" key="1">
    <source>
        <dbReference type="SAM" id="MobiDB-lite"/>
    </source>
</evidence>
<evidence type="ECO:0000313" key="3">
    <source>
        <dbReference type="Proteomes" id="UP001457282"/>
    </source>
</evidence>
<gene>
    <name evidence="2" type="ORF">M0R45_017917</name>
</gene>
<feature type="region of interest" description="Disordered" evidence="1">
    <location>
        <begin position="1"/>
        <end position="25"/>
    </location>
</feature>
<organism evidence="2 3">
    <name type="scientific">Rubus argutus</name>
    <name type="common">Southern blackberry</name>
    <dbReference type="NCBI Taxonomy" id="59490"/>
    <lineage>
        <taxon>Eukaryota</taxon>
        <taxon>Viridiplantae</taxon>
        <taxon>Streptophyta</taxon>
        <taxon>Embryophyta</taxon>
        <taxon>Tracheophyta</taxon>
        <taxon>Spermatophyta</taxon>
        <taxon>Magnoliopsida</taxon>
        <taxon>eudicotyledons</taxon>
        <taxon>Gunneridae</taxon>
        <taxon>Pentapetalae</taxon>
        <taxon>rosids</taxon>
        <taxon>fabids</taxon>
        <taxon>Rosales</taxon>
        <taxon>Rosaceae</taxon>
        <taxon>Rosoideae</taxon>
        <taxon>Rosoideae incertae sedis</taxon>
        <taxon>Rubus</taxon>
    </lineage>
</organism>
<evidence type="ECO:0000313" key="2">
    <source>
        <dbReference type="EMBL" id="KAK9941309.1"/>
    </source>
</evidence>
<proteinExistence type="predicted"/>
<keyword evidence="3" id="KW-1185">Reference proteome</keyword>
<dbReference type="AlphaFoldDB" id="A0AAW1XZF9"/>
<dbReference type="EMBL" id="JBEDUW010000003">
    <property type="protein sequence ID" value="KAK9941309.1"/>
    <property type="molecule type" value="Genomic_DNA"/>
</dbReference>
<accession>A0AAW1XZF9</accession>
<dbReference type="Proteomes" id="UP001457282">
    <property type="component" value="Unassembled WGS sequence"/>
</dbReference>
<feature type="region of interest" description="Disordered" evidence="1">
    <location>
        <begin position="140"/>
        <end position="241"/>
    </location>
</feature>